<proteinExistence type="predicted"/>
<dbReference type="AlphaFoldDB" id="A0A1I0P6U7"/>
<evidence type="ECO:0000313" key="2">
    <source>
        <dbReference type="EMBL" id="SEW09927.1"/>
    </source>
</evidence>
<evidence type="ECO:0000256" key="1">
    <source>
        <dbReference type="SAM" id="MobiDB-lite"/>
    </source>
</evidence>
<protein>
    <recommendedName>
        <fullName evidence="4">SWIM-type domain-containing protein</fullName>
    </recommendedName>
</protein>
<feature type="compositionally biased region" description="Basic and acidic residues" evidence="1">
    <location>
        <begin position="159"/>
        <end position="170"/>
    </location>
</feature>
<sequence>MFARETERSEGTVGNHLRRAEDKLAAAADAFAAVAEPVDFLEERDARSTSWERAAPLAPATEIRQLNSHAWLLQLPDGSPHVTALLRRQGSYQGWCDCNGWEYRDDPASPCAHLCTLRQGAFAHVETAEGERLQVTEASATREPVTDGGEFVKPAAGADGREFGRPEGQL</sequence>
<evidence type="ECO:0000313" key="3">
    <source>
        <dbReference type="Proteomes" id="UP000198518"/>
    </source>
</evidence>
<accession>A0A1I0P6U7</accession>
<dbReference type="STRING" id="355548.SAMN04487945_1438"/>
<name>A0A1I0P6U7_9EURY</name>
<feature type="region of interest" description="Disordered" evidence="1">
    <location>
        <begin position="137"/>
        <end position="170"/>
    </location>
</feature>
<keyword evidence="3" id="KW-1185">Reference proteome</keyword>
<reference evidence="2 3" key="1">
    <citation type="submission" date="2016-10" db="EMBL/GenBank/DDBJ databases">
        <authorList>
            <person name="de Groot N.N."/>
        </authorList>
    </citation>
    <scope>NUCLEOTIDE SEQUENCE [LARGE SCALE GENOMIC DNA]</scope>
    <source>
        <strain evidence="2 3">CGMCC 1.5337</strain>
    </source>
</reference>
<organism evidence="2 3">
    <name type="scientific">Halobacterium jilantaiense</name>
    <dbReference type="NCBI Taxonomy" id="355548"/>
    <lineage>
        <taxon>Archaea</taxon>
        <taxon>Methanobacteriati</taxon>
        <taxon>Methanobacteriota</taxon>
        <taxon>Stenosarchaea group</taxon>
        <taxon>Halobacteria</taxon>
        <taxon>Halobacteriales</taxon>
        <taxon>Halobacteriaceae</taxon>
        <taxon>Halobacterium</taxon>
    </lineage>
</organism>
<dbReference type="Proteomes" id="UP000198518">
    <property type="component" value="Unassembled WGS sequence"/>
</dbReference>
<dbReference type="EMBL" id="FOJA01000001">
    <property type="protein sequence ID" value="SEW09927.1"/>
    <property type="molecule type" value="Genomic_DNA"/>
</dbReference>
<evidence type="ECO:0008006" key="4">
    <source>
        <dbReference type="Google" id="ProtNLM"/>
    </source>
</evidence>
<gene>
    <name evidence="2" type="ORF">SAMN04487945_1438</name>
</gene>